<protein>
    <submittedName>
        <fullName evidence="1">Uncharacterized protein</fullName>
    </submittedName>
</protein>
<name>A0A7J8W128_9ROSI</name>
<dbReference type="Proteomes" id="UP000593573">
    <property type="component" value="Unassembled WGS sequence"/>
</dbReference>
<proteinExistence type="predicted"/>
<sequence length="37" mass="4200">MDGKSWLLMMMLMNGKMKLFLQLIGKQSLPAATFHTS</sequence>
<dbReference type="AlphaFoldDB" id="A0A7J8W128"/>
<evidence type="ECO:0000313" key="1">
    <source>
        <dbReference type="EMBL" id="MBA0668593.1"/>
    </source>
</evidence>
<gene>
    <name evidence="1" type="ORF">Goklo_001487</name>
</gene>
<evidence type="ECO:0000313" key="2">
    <source>
        <dbReference type="Proteomes" id="UP000593573"/>
    </source>
</evidence>
<dbReference type="EMBL" id="JABFAB010000013">
    <property type="protein sequence ID" value="MBA0668593.1"/>
    <property type="molecule type" value="Genomic_DNA"/>
</dbReference>
<organism evidence="1 2">
    <name type="scientific">Gossypium klotzschianum</name>
    <dbReference type="NCBI Taxonomy" id="34286"/>
    <lineage>
        <taxon>Eukaryota</taxon>
        <taxon>Viridiplantae</taxon>
        <taxon>Streptophyta</taxon>
        <taxon>Embryophyta</taxon>
        <taxon>Tracheophyta</taxon>
        <taxon>Spermatophyta</taxon>
        <taxon>Magnoliopsida</taxon>
        <taxon>eudicotyledons</taxon>
        <taxon>Gunneridae</taxon>
        <taxon>Pentapetalae</taxon>
        <taxon>rosids</taxon>
        <taxon>malvids</taxon>
        <taxon>Malvales</taxon>
        <taxon>Malvaceae</taxon>
        <taxon>Malvoideae</taxon>
        <taxon>Gossypium</taxon>
    </lineage>
</organism>
<reference evidence="1 2" key="1">
    <citation type="journal article" date="2019" name="Genome Biol. Evol.">
        <title>Insights into the evolution of the New World diploid cottons (Gossypium, subgenus Houzingenia) based on genome sequencing.</title>
        <authorList>
            <person name="Grover C.E."/>
            <person name="Arick M.A. 2nd"/>
            <person name="Thrash A."/>
            <person name="Conover J.L."/>
            <person name="Sanders W.S."/>
            <person name="Peterson D.G."/>
            <person name="Frelichowski J.E."/>
            <person name="Scheffler J.A."/>
            <person name="Scheffler B.E."/>
            <person name="Wendel J.F."/>
        </authorList>
    </citation>
    <scope>NUCLEOTIDE SEQUENCE [LARGE SCALE GENOMIC DNA]</scope>
    <source>
        <strain evidence="1">57</strain>
        <tissue evidence="1">Leaf</tissue>
    </source>
</reference>
<keyword evidence="2" id="KW-1185">Reference proteome</keyword>
<comment type="caution">
    <text evidence="1">The sequence shown here is derived from an EMBL/GenBank/DDBJ whole genome shotgun (WGS) entry which is preliminary data.</text>
</comment>
<accession>A0A7J8W128</accession>